<gene>
    <name evidence="1" type="ORF">CSW08_08020</name>
</gene>
<dbReference type="AlphaFoldDB" id="A0A2N3HKI1"/>
<sequence>MVIGLCLANKSKGQTTPSNASLAEKIYLQLDKDIYTTGSTIWFKSIVTKSIDNTPTNLSGVLYVEHINAKETIIEKKLIKIDKGIGEGHFDLPITMTHGTYLIRAYTEWNKNFDSDFFFEKYVQIFSLADKNNLDNALNQVTLVKDPIGNDHLKAVINPFVLDSLHKNKLQLYITTDNKKDSVSIKKGKDNSYQIDYMVPKDSQMATLELITSNQKKYAKTIVLDEQFIDLQFFPESGELVNGLSSKVGFKALDAFGSGAKVEGDIIDQNNTLITSFKSNSLGMGSFQLNLADSTKTYYGRLVQESSKTDIIYPLPKIASLGNVMSVSEKDKNITINTSSNYLENDSIYLNVSFRGLTLYDLKAQLKNGNRKFMFSSNDLPEGIIVFKMMDDKNQAVAERIYFNKRLGNNLNIKIAADKPSYAKRDLTNISIETTNNKGEATNVNTSVLVINKEQLGDIQNTRENILSYFLMSSELMGHIENPGFYFSSNKDMLSDLDALMLTQGWRQYKYSKTYERLAFKPEMSLAVSGHVTSALSKNRRRSAEITMMTFGESKDVYGQKTDSLGNFKFNLFDEFGKDMGIVLQSAKRSGTKVNYNFFLDRKQSPAITFNHKKSVEKLDSIAEIFLRKEDERKLVYNDFSLNSDDILLDEVVIEAYKLTPNRKKVMDRFGKPDVVIEGDAIAEKEKKWSYGLYSVLMFSFSDKLTIRRDSAGNLYPMAFNREPTLVVIDGIPLKYYEFEFAQSIPPSEVSSVELIEYAKNFASLYCEAYPSGCLMPPMIGNVLAIYTHGQKGIYNVRKPVGILKTTVPVFSQPKEFYAPKYNNAQQEGDLQKPDFRSVIHWQPILKTDDSGVRKTSFYNGDIVGEMMVIVESIAENGAIGYQEYIYKVE</sequence>
<protein>
    <recommendedName>
        <fullName evidence="3">Macroglobulin domain-containing protein</fullName>
    </recommendedName>
</protein>
<evidence type="ECO:0008006" key="3">
    <source>
        <dbReference type="Google" id="ProtNLM"/>
    </source>
</evidence>
<dbReference type="EMBL" id="PJEO01000025">
    <property type="protein sequence ID" value="PKQ45447.1"/>
    <property type="molecule type" value="Genomic_DNA"/>
</dbReference>
<keyword evidence="2" id="KW-1185">Reference proteome</keyword>
<proteinExistence type="predicted"/>
<evidence type="ECO:0000313" key="1">
    <source>
        <dbReference type="EMBL" id="PKQ45447.1"/>
    </source>
</evidence>
<reference evidence="1 2" key="1">
    <citation type="submission" date="2017-12" db="EMBL/GenBank/DDBJ databases">
        <title>Confluentibacter flavum sp. nov., isolated from the saline lake.</title>
        <authorList>
            <person name="Yu L."/>
        </authorList>
    </citation>
    <scope>NUCLEOTIDE SEQUENCE [LARGE SCALE GENOMIC DNA]</scope>
    <source>
        <strain evidence="1 2">3B</strain>
    </source>
</reference>
<dbReference type="Proteomes" id="UP000233435">
    <property type="component" value="Unassembled WGS sequence"/>
</dbReference>
<accession>A0A2N3HKI1</accession>
<comment type="caution">
    <text evidence="1">The sequence shown here is derived from an EMBL/GenBank/DDBJ whole genome shotgun (WGS) entry which is preliminary data.</text>
</comment>
<name>A0A2N3HKI1_9FLAO</name>
<dbReference type="Gene3D" id="2.60.40.1930">
    <property type="match status" value="1"/>
</dbReference>
<evidence type="ECO:0000313" key="2">
    <source>
        <dbReference type="Proteomes" id="UP000233435"/>
    </source>
</evidence>
<organism evidence="1 2">
    <name type="scientific">Confluentibacter flavum</name>
    <dbReference type="NCBI Taxonomy" id="1909700"/>
    <lineage>
        <taxon>Bacteria</taxon>
        <taxon>Pseudomonadati</taxon>
        <taxon>Bacteroidota</taxon>
        <taxon>Flavobacteriia</taxon>
        <taxon>Flavobacteriales</taxon>
        <taxon>Flavobacteriaceae</taxon>
        <taxon>Confluentibacter</taxon>
    </lineage>
</organism>